<organism evidence="1 2">
    <name type="scientific">Sphaerodactylus townsendi</name>
    <dbReference type="NCBI Taxonomy" id="933632"/>
    <lineage>
        <taxon>Eukaryota</taxon>
        <taxon>Metazoa</taxon>
        <taxon>Chordata</taxon>
        <taxon>Craniata</taxon>
        <taxon>Vertebrata</taxon>
        <taxon>Euteleostomi</taxon>
        <taxon>Lepidosauria</taxon>
        <taxon>Squamata</taxon>
        <taxon>Bifurcata</taxon>
        <taxon>Gekkota</taxon>
        <taxon>Sphaerodactylidae</taxon>
        <taxon>Sphaerodactylus</taxon>
    </lineage>
</organism>
<sequence length="477" mass="53947">MLLPNKCSYCAHQRIHAHKSPYCCPECGAICRSAYFQTHVKENCLHYSRKVGYRCTHCGVVFMSQAMLKVHIHEKHCEVFHKCSVIYKCSCETVFNKKRLLLDHFQQNANRLMVGVFKCPQCQLVYMQKPQLMQHVKSVHGVPENPEDLASFRQKAEAAASSNTLPASKELSVVNSTSQAPLPLKDTSPESKAKQKPCSWTCRECSQWIPDRETYVSHMKKSHGKNVKRYPCRQCERSFHASNSLRRHTRNDHDTAKKVYTCWYCTDEVQTFPQLSALENHISLMHGIKNPDLSQISKAKAPAEVLTKTKSPKRVSAGGAQQTQTAASGSEDPPAKKLKAHWKCAKCEFSTASETEFQGHIPRHKTDSSTFQCLLCGLCYTSHISLNRHLFIVHKVKDPEEEEEEEEEREEPEEPGHGKEGPDTERNGLAEPNGEADVEEEEADSSKEKDLEGKSVSEDTEKPPSQNKHSKTPNAKE</sequence>
<dbReference type="Proteomes" id="UP000827872">
    <property type="component" value="Linkage Group LG17"/>
</dbReference>
<comment type="caution">
    <text evidence="1">The sequence shown here is derived from an EMBL/GenBank/DDBJ whole genome shotgun (WGS) entry which is preliminary data.</text>
</comment>
<gene>
    <name evidence="1" type="ORF">K3G42_001485</name>
</gene>
<protein>
    <submittedName>
        <fullName evidence="1">Uncharacterized protein</fullName>
    </submittedName>
</protein>
<accession>A0ACB8E5K9</accession>
<dbReference type="EMBL" id="CM037630">
    <property type="protein sequence ID" value="KAH7987190.1"/>
    <property type="molecule type" value="Genomic_DNA"/>
</dbReference>
<reference evidence="1" key="1">
    <citation type="submission" date="2021-08" db="EMBL/GenBank/DDBJ databases">
        <title>The first chromosome-level gecko genome reveals the dynamic sex chromosomes of Neotropical dwarf geckos (Sphaerodactylidae: Sphaerodactylus).</title>
        <authorList>
            <person name="Pinto B.J."/>
            <person name="Keating S.E."/>
            <person name="Gamble T."/>
        </authorList>
    </citation>
    <scope>NUCLEOTIDE SEQUENCE</scope>
    <source>
        <strain evidence="1">TG3544</strain>
    </source>
</reference>
<keyword evidence="2" id="KW-1185">Reference proteome</keyword>
<proteinExistence type="predicted"/>
<name>A0ACB8E5K9_9SAUR</name>
<evidence type="ECO:0000313" key="2">
    <source>
        <dbReference type="Proteomes" id="UP000827872"/>
    </source>
</evidence>
<evidence type="ECO:0000313" key="1">
    <source>
        <dbReference type="EMBL" id="KAH7987190.1"/>
    </source>
</evidence>